<dbReference type="Proteomes" id="UP000246722">
    <property type="component" value="Unassembled WGS sequence"/>
</dbReference>
<sequence>MSKPTTTRTSSSVLACAVPRTWSLATSSATTLRDLSAFDFVLVFNADQYHDVLRESGQPILITRDFSVTDRRGKLRLRLGRLIEPWRLRRTLLNEGVTRLTIVPGPGALAYRVAAVLGHVPA</sequence>
<accession>A0A317ZYX7</accession>
<dbReference type="OrthoDB" id="5115893at2"/>
<dbReference type="EMBL" id="QHLY01000009">
    <property type="protein sequence ID" value="PXA69995.1"/>
    <property type="molecule type" value="Genomic_DNA"/>
</dbReference>
<comment type="caution">
    <text evidence="1">The sequence shown here is derived from an EMBL/GenBank/DDBJ whole genome shotgun (WGS) entry which is preliminary data.</text>
</comment>
<protein>
    <submittedName>
        <fullName evidence="1">Uncharacterized protein</fullName>
    </submittedName>
</protein>
<organism evidence="1 2">
    <name type="scientific">Cryobacterium arcticum</name>
    <dbReference type="NCBI Taxonomy" id="670052"/>
    <lineage>
        <taxon>Bacteria</taxon>
        <taxon>Bacillati</taxon>
        <taxon>Actinomycetota</taxon>
        <taxon>Actinomycetes</taxon>
        <taxon>Micrococcales</taxon>
        <taxon>Microbacteriaceae</taxon>
        <taxon>Cryobacterium</taxon>
    </lineage>
</organism>
<evidence type="ECO:0000313" key="1">
    <source>
        <dbReference type="EMBL" id="PXA69995.1"/>
    </source>
</evidence>
<evidence type="ECO:0000313" key="2">
    <source>
        <dbReference type="Proteomes" id="UP000246722"/>
    </source>
</evidence>
<reference evidence="1 2" key="1">
    <citation type="submission" date="2018-05" db="EMBL/GenBank/DDBJ databases">
        <title>Genetic diversity of glacier-inhabiting Cryobacterium bacteria in China and description of Cryobacterium mengkeensis sp. nov. and Arthrobacter glacialis sp. nov.</title>
        <authorList>
            <person name="Liu Q."/>
            <person name="Xin Y.-H."/>
        </authorList>
    </citation>
    <scope>NUCLEOTIDE SEQUENCE [LARGE SCALE GENOMIC DNA]</scope>
    <source>
        <strain evidence="1 2">SK-1</strain>
    </source>
</reference>
<proteinExistence type="predicted"/>
<gene>
    <name evidence="1" type="ORF">CTB96_08330</name>
</gene>
<keyword evidence="2" id="KW-1185">Reference proteome</keyword>
<dbReference type="AlphaFoldDB" id="A0A317ZYX7"/>
<name>A0A317ZYX7_9MICO</name>
<dbReference type="RefSeq" id="WP_110126469.1">
    <property type="nucleotide sequence ID" value="NZ_QHLY01000009.1"/>
</dbReference>